<dbReference type="EMBL" id="JAUEPR010000008">
    <property type="protein sequence ID" value="KAK0481225.1"/>
    <property type="molecule type" value="Genomic_DNA"/>
</dbReference>
<evidence type="ECO:0000256" key="3">
    <source>
        <dbReference type="ARBA" id="ARBA00022692"/>
    </source>
</evidence>
<dbReference type="PANTHER" id="PTHR43791:SF9">
    <property type="entry name" value="MAJOR FACILITATOR-TYPE TRANSPORTER HXNP"/>
    <property type="match status" value="1"/>
</dbReference>
<feature type="transmembrane region" description="Helical" evidence="7">
    <location>
        <begin position="127"/>
        <end position="146"/>
    </location>
</feature>
<dbReference type="Gene3D" id="1.20.1250.20">
    <property type="entry name" value="MFS general substrate transporter like domains"/>
    <property type="match status" value="1"/>
</dbReference>
<evidence type="ECO:0008006" key="10">
    <source>
        <dbReference type="Google" id="ProtNLM"/>
    </source>
</evidence>
<evidence type="ECO:0000256" key="6">
    <source>
        <dbReference type="SAM" id="MobiDB-lite"/>
    </source>
</evidence>
<dbReference type="AlphaFoldDB" id="A0AA39PBL1"/>
<evidence type="ECO:0000256" key="4">
    <source>
        <dbReference type="ARBA" id="ARBA00022989"/>
    </source>
</evidence>
<comment type="subcellular location">
    <subcellularLocation>
        <location evidence="1">Membrane</location>
        <topology evidence="1">Multi-pass membrane protein</topology>
    </subcellularLocation>
</comment>
<evidence type="ECO:0000256" key="1">
    <source>
        <dbReference type="ARBA" id="ARBA00004141"/>
    </source>
</evidence>
<dbReference type="PANTHER" id="PTHR43791">
    <property type="entry name" value="PERMEASE-RELATED"/>
    <property type="match status" value="1"/>
</dbReference>
<protein>
    <recommendedName>
        <fullName evidence="10">Allantoate permease</fullName>
    </recommendedName>
</protein>
<dbReference type="SUPFAM" id="SSF103473">
    <property type="entry name" value="MFS general substrate transporter"/>
    <property type="match status" value="1"/>
</dbReference>
<name>A0AA39PBL1_9AGAR</name>
<evidence type="ECO:0000313" key="9">
    <source>
        <dbReference type="Proteomes" id="UP001175227"/>
    </source>
</evidence>
<dbReference type="Proteomes" id="UP001175227">
    <property type="component" value="Unassembled WGS sequence"/>
</dbReference>
<evidence type="ECO:0000313" key="8">
    <source>
        <dbReference type="EMBL" id="KAK0481225.1"/>
    </source>
</evidence>
<keyword evidence="4 7" id="KW-1133">Transmembrane helix</keyword>
<evidence type="ECO:0000256" key="2">
    <source>
        <dbReference type="ARBA" id="ARBA00022448"/>
    </source>
</evidence>
<reference evidence="8" key="1">
    <citation type="submission" date="2023-06" db="EMBL/GenBank/DDBJ databases">
        <authorList>
            <consortium name="Lawrence Berkeley National Laboratory"/>
            <person name="Ahrendt S."/>
            <person name="Sahu N."/>
            <person name="Indic B."/>
            <person name="Wong-Bajracharya J."/>
            <person name="Merenyi Z."/>
            <person name="Ke H.-M."/>
            <person name="Monk M."/>
            <person name="Kocsube S."/>
            <person name="Drula E."/>
            <person name="Lipzen A."/>
            <person name="Balint B."/>
            <person name="Henrissat B."/>
            <person name="Andreopoulos B."/>
            <person name="Martin F.M."/>
            <person name="Harder C.B."/>
            <person name="Rigling D."/>
            <person name="Ford K.L."/>
            <person name="Foster G.D."/>
            <person name="Pangilinan J."/>
            <person name="Papanicolaou A."/>
            <person name="Barry K."/>
            <person name="LaButti K."/>
            <person name="Viragh M."/>
            <person name="Koriabine M."/>
            <person name="Yan M."/>
            <person name="Riley R."/>
            <person name="Champramary S."/>
            <person name="Plett K.L."/>
            <person name="Tsai I.J."/>
            <person name="Slot J."/>
            <person name="Sipos G."/>
            <person name="Plett J."/>
            <person name="Nagy L.G."/>
            <person name="Grigoriev I.V."/>
        </authorList>
    </citation>
    <scope>NUCLEOTIDE SEQUENCE</scope>
    <source>
        <strain evidence="8">ICMP 16352</strain>
    </source>
</reference>
<proteinExistence type="predicted"/>
<organism evidence="8 9">
    <name type="scientific">Armillaria novae-zelandiae</name>
    <dbReference type="NCBI Taxonomy" id="153914"/>
    <lineage>
        <taxon>Eukaryota</taxon>
        <taxon>Fungi</taxon>
        <taxon>Dikarya</taxon>
        <taxon>Basidiomycota</taxon>
        <taxon>Agaricomycotina</taxon>
        <taxon>Agaricomycetes</taxon>
        <taxon>Agaricomycetidae</taxon>
        <taxon>Agaricales</taxon>
        <taxon>Marasmiineae</taxon>
        <taxon>Physalacriaceae</taxon>
        <taxon>Armillaria</taxon>
    </lineage>
</organism>
<feature type="transmembrane region" description="Helical" evidence="7">
    <location>
        <begin position="98"/>
        <end position="120"/>
    </location>
</feature>
<accession>A0AA39PBL1</accession>
<keyword evidence="2" id="KW-0813">Transport</keyword>
<dbReference type="GO" id="GO:0022857">
    <property type="term" value="F:transmembrane transporter activity"/>
    <property type="evidence" value="ECO:0007669"/>
    <property type="project" value="TreeGrafter"/>
</dbReference>
<dbReference type="GO" id="GO:0016020">
    <property type="term" value="C:membrane"/>
    <property type="evidence" value="ECO:0007669"/>
    <property type="project" value="UniProtKB-SubCell"/>
</dbReference>
<gene>
    <name evidence="8" type="ORF">IW261DRAFT_1562503</name>
</gene>
<dbReference type="InterPro" id="IPR036259">
    <property type="entry name" value="MFS_trans_sf"/>
</dbReference>
<feature type="region of interest" description="Disordered" evidence="6">
    <location>
        <begin position="1"/>
        <end position="30"/>
    </location>
</feature>
<comment type="caution">
    <text evidence="8">The sequence shown here is derived from an EMBL/GenBank/DDBJ whole genome shotgun (WGS) entry which is preliminary data.</text>
</comment>
<evidence type="ECO:0000256" key="5">
    <source>
        <dbReference type="ARBA" id="ARBA00023136"/>
    </source>
</evidence>
<keyword evidence="3 7" id="KW-0812">Transmembrane</keyword>
<keyword evidence="9" id="KW-1185">Reference proteome</keyword>
<sequence>MPPSLDSKLGHKDDVESNTPDVAYGPNGKPSHNIQDYYKFDPKAERRLVRKLDARLMPLIFCLYIFNAINRSNLGEYLMSNAKTDGLEDDLHFRENDYSIMLSVFYVPFCTLTVPAIALSKKIGAKAALPLYMLSFGSMCMINAAYVSPHDFYSTGLIHRLGSTTLLAVWLCDYLLVQQKPGLL</sequence>
<keyword evidence="5 7" id="KW-0472">Membrane</keyword>
<evidence type="ECO:0000256" key="7">
    <source>
        <dbReference type="SAM" id="Phobius"/>
    </source>
</evidence>